<dbReference type="AlphaFoldDB" id="A0A645GDX3"/>
<comment type="caution">
    <text evidence="1">The sequence shown here is derived from an EMBL/GenBank/DDBJ whole genome shotgun (WGS) entry which is preliminary data.</text>
</comment>
<protein>
    <submittedName>
        <fullName evidence="1">Uncharacterized protein</fullName>
    </submittedName>
</protein>
<accession>A0A645GDX3</accession>
<reference evidence="1" key="1">
    <citation type="submission" date="2019-08" db="EMBL/GenBank/DDBJ databases">
        <authorList>
            <person name="Kucharzyk K."/>
            <person name="Murdoch R.W."/>
            <person name="Higgins S."/>
            <person name="Loffler F."/>
        </authorList>
    </citation>
    <scope>NUCLEOTIDE SEQUENCE</scope>
</reference>
<organism evidence="1">
    <name type="scientific">bioreactor metagenome</name>
    <dbReference type="NCBI Taxonomy" id="1076179"/>
    <lineage>
        <taxon>unclassified sequences</taxon>
        <taxon>metagenomes</taxon>
        <taxon>ecological metagenomes</taxon>
    </lineage>
</organism>
<evidence type="ECO:0000313" key="1">
    <source>
        <dbReference type="EMBL" id="MPN24875.1"/>
    </source>
</evidence>
<gene>
    <name evidence="1" type="ORF">SDC9_172280</name>
</gene>
<dbReference type="EMBL" id="VSSQ01073870">
    <property type="protein sequence ID" value="MPN24875.1"/>
    <property type="molecule type" value="Genomic_DNA"/>
</dbReference>
<name>A0A645GDX3_9ZZZZ</name>
<proteinExistence type="predicted"/>
<sequence>MIQATFNRRVDIEIRHLGQEYRKARLVGQARTGFRPLAFLGGAECLIGRPTCRSNDKTINDTDHEAALRRLGFRRRQHQRIVVTQGRSRGQ</sequence>